<dbReference type="EMBL" id="CAADRA010005787">
    <property type="protein sequence ID" value="VFT92662.1"/>
    <property type="molecule type" value="Genomic_DNA"/>
</dbReference>
<dbReference type="AlphaFoldDB" id="A0A485L7A6"/>
<evidence type="ECO:0000313" key="4">
    <source>
        <dbReference type="Proteomes" id="UP000332933"/>
    </source>
</evidence>
<evidence type="ECO:0000313" key="2">
    <source>
        <dbReference type="EMBL" id="KAF0693129.1"/>
    </source>
</evidence>
<proteinExistence type="predicted"/>
<dbReference type="OrthoDB" id="72545at2759"/>
<keyword evidence="4" id="KW-1185">Reference proteome</keyword>
<protein>
    <submittedName>
        <fullName evidence="3">Aste57867_15875 protein</fullName>
    </submittedName>
</protein>
<dbReference type="EMBL" id="VJMH01005766">
    <property type="protein sequence ID" value="KAF0693129.1"/>
    <property type="molecule type" value="Genomic_DNA"/>
</dbReference>
<feature type="signal peptide" evidence="1">
    <location>
        <begin position="1"/>
        <end position="19"/>
    </location>
</feature>
<dbReference type="Proteomes" id="UP000332933">
    <property type="component" value="Unassembled WGS sequence"/>
</dbReference>
<feature type="chain" id="PRO_5036116364" evidence="1">
    <location>
        <begin position="20"/>
        <end position="367"/>
    </location>
</feature>
<reference evidence="2" key="2">
    <citation type="submission" date="2019-06" db="EMBL/GenBank/DDBJ databases">
        <title>Genomics analysis of Aphanomyces spp. identifies a new class of oomycete effector associated with host adaptation.</title>
        <authorList>
            <person name="Gaulin E."/>
        </authorList>
    </citation>
    <scope>NUCLEOTIDE SEQUENCE</scope>
    <source>
        <strain evidence="2">CBS 578.67</strain>
    </source>
</reference>
<organism evidence="3 4">
    <name type="scientific">Aphanomyces stellatus</name>
    <dbReference type="NCBI Taxonomy" id="120398"/>
    <lineage>
        <taxon>Eukaryota</taxon>
        <taxon>Sar</taxon>
        <taxon>Stramenopiles</taxon>
        <taxon>Oomycota</taxon>
        <taxon>Saprolegniomycetes</taxon>
        <taxon>Saprolegniales</taxon>
        <taxon>Verrucalvaceae</taxon>
        <taxon>Aphanomyces</taxon>
    </lineage>
</organism>
<reference evidence="3 4" key="1">
    <citation type="submission" date="2019-03" db="EMBL/GenBank/DDBJ databases">
        <authorList>
            <person name="Gaulin E."/>
            <person name="Dumas B."/>
        </authorList>
    </citation>
    <scope>NUCLEOTIDE SEQUENCE [LARGE SCALE GENOMIC DNA]</scope>
    <source>
        <strain evidence="3">CBS 568.67</strain>
    </source>
</reference>
<keyword evidence="1" id="KW-0732">Signal</keyword>
<accession>A0A485L7A6</accession>
<gene>
    <name evidence="3" type="primary">Aste57867_15875</name>
    <name evidence="2" type="ORF">As57867_015819</name>
    <name evidence="3" type="ORF">ASTE57867_15875</name>
</gene>
<name>A0A485L7A6_9STRA</name>
<evidence type="ECO:0000313" key="3">
    <source>
        <dbReference type="EMBL" id="VFT92662.1"/>
    </source>
</evidence>
<evidence type="ECO:0000256" key="1">
    <source>
        <dbReference type="SAM" id="SignalP"/>
    </source>
</evidence>
<sequence length="367" mass="38001">MKISTATLALTTLVLEAQAQSCQPLSTPGNPMLAALKSFVPNVTTLVASFPPTWSSCLGSISPTSFMADIVPAMASQPSCAALPAVLAAPPSNTSTNLWASLNVSVDYCTATVQPVLPCINSVLLPAAVKQLNGNACCSAMVQDFKTAFGDAPDVFLTKLINMASDVICSTQSPGLNGAVSQTCGTAWTQSLTGGDVDASVSTITSRLLTALQVPNNQACAAARGDAFTTTTGQVVSTLFTKPYVPDSCIQPVDTLVSYMRSWPAYKTQGMPQLFENGQCIQGRDITKALGSYSTVYIQLGVTKNQLEGACFHVANGGLGGCAFSTQLTRVAPPMDFSMSATGAKKSNAIASSVTLLALTVVAAILW</sequence>